<proteinExistence type="predicted"/>
<name>A0A0H3ZTX5_9VIBR</name>
<sequence>MALTNTLNQRLANYLAMEAKILTEFQSCEDPDFEARIAYPNLKQIQSSIESLQVQIKQLEKPKPRRRQYGVRL</sequence>
<accession>A0A0H3ZTX5</accession>
<evidence type="ECO:0000313" key="1">
    <source>
        <dbReference type="EMBL" id="AKN39725.1"/>
    </source>
</evidence>
<dbReference type="AlphaFoldDB" id="A0A0H3ZTX5"/>
<organism evidence="1">
    <name type="scientific">Vibrio tasmaniensis</name>
    <dbReference type="NCBI Taxonomy" id="212663"/>
    <lineage>
        <taxon>Bacteria</taxon>
        <taxon>Pseudomonadati</taxon>
        <taxon>Pseudomonadota</taxon>
        <taxon>Gammaproteobacteria</taxon>
        <taxon>Vibrionales</taxon>
        <taxon>Vibrionaceae</taxon>
        <taxon>Vibrio</taxon>
    </lineage>
</organism>
<reference evidence="1" key="1">
    <citation type="journal article" date="2015" name="MBio">
        <title>Eco-Evolutionary Dynamics of Episomes among Ecologically Cohesive Bacterial Populations.</title>
        <authorList>
            <person name="Xue H."/>
            <person name="Cordero O.X."/>
            <person name="Camas F.M."/>
            <person name="Trimble W."/>
            <person name="Meyer F."/>
            <person name="Guglielmini J."/>
            <person name="Rocha E.P."/>
            <person name="Polz M.F."/>
        </authorList>
    </citation>
    <scope>NUCLEOTIDE SEQUENCE</scope>
    <source>
        <strain evidence="1">FF_375</strain>
    </source>
</reference>
<protein>
    <submittedName>
        <fullName evidence="1">Uncharacterized protein</fullName>
    </submittedName>
</protein>
<dbReference type="EMBL" id="KP795661">
    <property type="protein sequence ID" value="AKN39725.1"/>
    <property type="molecule type" value="Genomic_DNA"/>
</dbReference>